<gene>
    <name evidence="1" type="ORF">SANT12839_051120</name>
</gene>
<dbReference type="AlphaFoldDB" id="A0A4D4KBI4"/>
<organism evidence="1 2">
    <name type="scientific">Streptomyces antimycoticus</name>
    <dbReference type="NCBI Taxonomy" id="68175"/>
    <lineage>
        <taxon>Bacteria</taxon>
        <taxon>Bacillati</taxon>
        <taxon>Actinomycetota</taxon>
        <taxon>Actinomycetes</taxon>
        <taxon>Kitasatosporales</taxon>
        <taxon>Streptomycetaceae</taxon>
        <taxon>Streptomyces</taxon>
        <taxon>Streptomyces violaceusniger group</taxon>
    </lineage>
</organism>
<accession>A0A4D4KBI4</accession>
<keyword evidence="2" id="KW-1185">Reference proteome</keyword>
<sequence length="73" mass="7711">MDRLADLAEAADDLGELSELLDEGSMHAGFLLTRRAAAAGAVRELQRIADAGYDEAGNELDRLLRAPADGQGD</sequence>
<dbReference type="Proteomes" id="UP000299290">
    <property type="component" value="Unassembled WGS sequence"/>
</dbReference>
<dbReference type="EMBL" id="BJHV01000001">
    <property type="protein sequence ID" value="GDY44230.1"/>
    <property type="molecule type" value="Genomic_DNA"/>
</dbReference>
<evidence type="ECO:0000313" key="2">
    <source>
        <dbReference type="Proteomes" id="UP000299290"/>
    </source>
</evidence>
<name>A0A4D4KBI4_9ACTN</name>
<comment type="caution">
    <text evidence="1">The sequence shown here is derived from an EMBL/GenBank/DDBJ whole genome shotgun (WGS) entry which is preliminary data.</text>
</comment>
<protein>
    <submittedName>
        <fullName evidence="1">Uncharacterized protein</fullName>
    </submittedName>
</protein>
<proteinExistence type="predicted"/>
<evidence type="ECO:0000313" key="1">
    <source>
        <dbReference type="EMBL" id="GDY44230.1"/>
    </source>
</evidence>
<reference evidence="1 2" key="1">
    <citation type="journal article" date="2020" name="Int. J. Syst. Evol. Microbiol.">
        <title>Reclassification of Streptomyces castelarensis and Streptomyces sporoclivatus as later heterotypic synonyms of Streptomyces antimycoticus.</title>
        <authorList>
            <person name="Komaki H."/>
            <person name="Tamura T."/>
        </authorList>
    </citation>
    <scope>NUCLEOTIDE SEQUENCE [LARGE SCALE GENOMIC DNA]</scope>
    <source>
        <strain evidence="1 2">NBRC 12839</strain>
    </source>
</reference>